<protein>
    <submittedName>
        <fullName evidence="1">Terminase</fullName>
    </submittedName>
</protein>
<sequence>METQNNDWLITFLTLGDLWDAWVQAHCLIPDGYKRGQALQWSDWQFWCAAQFGRIRAGLEWNGEPLGNQAFQYRRMQVIAPQKTGKGPWAATMTLIQAVGTSEFDGWAEEGEAYRCADWGCDCGFEFPYQKGEPKGRPHPSPLIQLTATSEDQVDNTMRPLKSMIKMGPLHHLLATRGEFIRILGGLGGDDADRIDAVTASADSRVGNPVSFVLQDETGLWNKRNKMEKVADAQRRGLAGMAGRSIETTNAYDSAERSVAQTTFESTALDVFCFYIPPPKGLLWKRPKDRRRILEAVYKGSPWVNIDSVLAEANEISERDPEQAERFFGNRITYSSGTWLPTNLWEDCFALDREPA</sequence>
<dbReference type="AlphaFoldDB" id="A0A7U5HK93"/>
<evidence type="ECO:0000313" key="2">
    <source>
        <dbReference type="Proteomes" id="UP000195652"/>
    </source>
</evidence>
<dbReference type="EMBL" id="CP021417">
    <property type="protein sequence ID" value="ARU45314.2"/>
    <property type="molecule type" value="Genomic_DNA"/>
</dbReference>
<reference evidence="1 2" key="3">
    <citation type="journal article" date="2020" name="Int. J. Syst. Evol. Microbiol.">
        <title>Corynebacterium silvaticum sp. nov., a unique group of NTTB corynebacteria in wild boar and roe deer.</title>
        <authorList>
            <person name="Dangel A."/>
            <person name="Berger A."/>
            <person name="Rau J."/>
            <person name="Eisenberg T."/>
            <person name="Kampfer P."/>
            <person name="Margos G."/>
            <person name="Contzen M."/>
            <person name="Busse H.J."/>
            <person name="Konrad R."/>
            <person name="Peters M."/>
            <person name="Sting R."/>
            <person name="Sing A."/>
        </authorList>
    </citation>
    <scope>NUCLEOTIDE SEQUENCE [LARGE SCALE GENOMIC DNA]</scope>
    <source>
        <strain evidence="1 2">PO100/5</strain>
    </source>
</reference>
<evidence type="ECO:0000313" key="1">
    <source>
        <dbReference type="EMBL" id="ARU45314.2"/>
    </source>
</evidence>
<organism evidence="1 2">
    <name type="scientific">Corynebacterium silvaticum</name>
    <dbReference type="NCBI Taxonomy" id="2320431"/>
    <lineage>
        <taxon>Bacteria</taxon>
        <taxon>Bacillati</taxon>
        <taxon>Actinomycetota</taxon>
        <taxon>Actinomycetes</taxon>
        <taxon>Mycobacteriales</taxon>
        <taxon>Corynebacteriaceae</taxon>
        <taxon>Corynebacterium</taxon>
    </lineage>
</organism>
<dbReference type="Proteomes" id="UP000195652">
    <property type="component" value="Chromosome"/>
</dbReference>
<reference evidence="1 2" key="1">
    <citation type="journal article" date="2014" name="BMC Vet. Res.">
        <title>First report of Corynebacterium pseudotuberculosis from caseous lymphadenitis lesions in Black Alentejano pig (Sus scrofa domesticus).</title>
        <authorList>
            <person name="Oliveira M."/>
            <person name="Barroco C."/>
            <person name="Mottola C."/>
            <person name="Santos R."/>
            <person name="Lemsaddek A."/>
            <person name="Tavares L."/>
            <person name="Semedo-Lemsaddek T."/>
        </authorList>
    </citation>
    <scope>NUCLEOTIDE SEQUENCE [LARGE SCALE GENOMIC DNA]</scope>
    <source>
        <strain evidence="1 2">PO100/5</strain>
    </source>
</reference>
<name>A0A7U5HK93_9CORY</name>
<accession>A0A7U5HK93</accession>
<reference evidence="1 2" key="4">
    <citation type="journal article" date="2020" name="PLoS ONE">
        <title>Taxonomic classification of strain PO100/5 shows a broader geographic distribution and genetic markers of the recently described Corynebacterium silvaticum.</title>
        <authorList>
            <person name="Viana M.V.C."/>
            <person name="Profeta R."/>
            <person name="da Silva A.L."/>
            <person name="Hurtado R."/>
            <person name="Cerqueira J.C."/>
            <person name="Ribeiro B.F.S."/>
            <person name="Almeida M.O."/>
            <person name="Morais-Rodrigues F."/>
            <person name="Soares S.C."/>
            <person name="Oliveira M."/>
            <person name="Tavares L."/>
            <person name="Figueiredo H."/>
            <person name="Wattam A.R."/>
            <person name="Barh D."/>
            <person name="Ghosh P."/>
            <person name="Silva A."/>
            <person name="Azevedo V."/>
        </authorList>
    </citation>
    <scope>NUCLEOTIDE SEQUENCE [LARGE SCALE GENOMIC DNA]</scope>
    <source>
        <strain evidence="1 2">PO100/5</strain>
    </source>
</reference>
<dbReference type="KEGG" id="csil:CBE74_00945"/>
<proteinExistence type="predicted"/>
<keyword evidence="2" id="KW-1185">Reference proteome</keyword>
<gene>
    <name evidence="1" type="ORF">CBE74_00945</name>
</gene>
<reference evidence="1 2" key="2">
    <citation type="journal article" date="2020" name="Antonie Van Leeuwenhoek">
        <title>Phylogenomic characterisation of a novel corynebacterial species pathogenic to animals.</title>
        <authorList>
            <person name="Moller J."/>
            <person name="Musella L."/>
            <person name="Melnikov V."/>
            <person name="Geissdorfer W."/>
            <person name="Burkovski A."/>
            <person name="Sangal V."/>
        </authorList>
    </citation>
    <scope>NUCLEOTIDE SEQUENCE [LARGE SCALE GENOMIC DNA]</scope>
    <source>
        <strain evidence="1 2">PO100/5</strain>
    </source>
</reference>